<dbReference type="InterPro" id="IPR001736">
    <property type="entry name" value="PLipase_D/transphosphatidylase"/>
</dbReference>
<organism evidence="3 4">
    <name type="scientific">Candidatus Vogelbacteria bacterium RIFOXYB1_FULL_42_16</name>
    <dbReference type="NCBI Taxonomy" id="1802436"/>
    <lineage>
        <taxon>Bacteria</taxon>
        <taxon>Candidatus Vogeliibacteriota</taxon>
    </lineage>
</organism>
<name>A0A1G2QEC0_9BACT</name>
<sequence length="394" mass="44669">MNRRLGNFINVVAIFLSIIAIWAMAFFGLPIDLPIDKALATVATVFESQAIPNTFSTTTKISIADPLKLTWRQVDPNLIKFPGRDSHATYQFNGQLFLTGGLDAKDTMKNKMPVYEKAQYFNDIWSTTDGQNWQLTKARAEFPPFRSASVVEFKGSLYLFGGWSPVVGYKTGVWQSTDGLKWIKIAPASFEEREGQKVVVFDDKLWLIGGVNYDQKKTFNDVWVSADAVSWRQVVKNAPWHSRWDHDIAVFNNKIWLVGGMNFNGVGYGDEWYSLDGKEWQLATSSALWGKRQGQSLLVWDDSLWLVSGLDAKTNEGAGDTWFSNNGLDWNKTEVDGTWPGREDHETVIFKDKIFVIGGMSDDWEWLNDVWWAPMPKREVSVTTTSVLSTSDKK</sequence>
<dbReference type="PROSITE" id="PS50035">
    <property type="entry name" value="PLD"/>
    <property type="match status" value="1"/>
</dbReference>
<keyword evidence="1" id="KW-0812">Transmembrane</keyword>
<dbReference type="PANTHER" id="PTHR23244">
    <property type="entry name" value="KELCH REPEAT DOMAIN"/>
    <property type="match status" value="1"/>
</dbReference>
<reference evidence="3 4" key="1">
    <citation type="journal article" date="2016" name="Nat. Commun.">
        <title>Thousands of microbial genomes shed light on interconnected biogeochemical processes in an aquifer system.</title>
        <authorList>
            <person name="Anantharaman K."/>
            <person name="Brown C.T."/>
            <person name="Hug L.A."/>
            <person name="Sharon I."/>
            <person name="Castelle C.J."/>
            <person name="Probst A.J."/>
            <person name="Thomas B.C."/>
            <person name="Singh A."/>
            <person name="Wilkins M.J."/>
            <person name="Karaoz U."/>
            <person name="Brodie E.L."/>
            <person name="Williams K.H."/>
            <person name="Hubbard S.S."/>
            <person name="Banfield J.F."/>
        </authorList>
    </citation>
    <scope>NUCLEOTIDE SEQUENCE [LARGE SCALE GENOMIC DNA]</scope>
</reference>
<dbReference type="Pfam" id="PF24681">
    <property type="entry name" value="Kelch_KLHDC2_KLHL20_DRC7"/>
    <property type="match status" value="1"/>
</dbReference>
<comment type="caution">
    <text evidence="3">The sequence shown here is derived from an EMBL/GenBank/DDBJ whole genome shotgun (WGS) entry which is preliminary data.</text>
</comment>
<dbReference type="InterPro" id="IPR015915">
    <property type="entry name" value="Kelch-typ_b-propeller"/>
</dbReference>
<dbReference type="STRING" id="1802436.A2370_01595"/>
<feature type="domain" description="PLD phosphodiesterase" evidence="2">
    <location>
        <begin position="190"/>
        <end position="217"/>
    </location>
</feature>
<evidence type="ECO:0000256" key="1">
    <source>
        <dbReference type="SAM" id="Phobius"/>
    </source>
</evidence>
<dbReference type="Proteomes" id="UP000176222">
    <property type="component" value="Unassembled WGS sequence"/>
</dbReference>
<dbReference type="PANTHER" id="PTHR23244:SF484">
    <property type="entry name" value="KELCH REPEAT-CONTAINING PROTEIN"/>
    <property type="match status" value="1"/>
</dbReference>
<accession>A0A1G2QEC0</accession>
<evidence type="ECO:0000259" key="2">
    <source>
        <dbReference type="PROSITE" id="PS50035"/>
    </source>
</evidence>
<feature type="transmembrane region" description="Helical" evidence="1">
    <location>
        <begin position="7"/>
        <end position="29"/>
    </location>
</feature>
<dbReference type="EMBL" id="MHTH01000011">
    <property type="protein sequence ID" value="OHA58311.1"/>
    <property type="molecule type" value="Genomic_DNA"/>
</dbReference>
<dbReference type="AlphaFoldDB" id="A0A1G2QEC0"/>
<keyword evidence="1" id="KW-0472">Membrane</keyword>
<evidence type="ECO:0000313" key="3">
    <source>
        <dbReference type="EMBL" id="OHA58311.1"/>
    </source>
</evidence>
<dbReference type="SUPFAM" id="SSF117281">
    <property type="entry name" value="Kelch motif"/>
    <property type="match status" value="1"/>
</dbReference>
<keyword evidence="1" id="KW-1133">Transmembrane helix</keyword>
<evidence type="ECO:0000313" key="4">
    <source>
        <dbReference type="Proteomes" id="UP000176222"/>
    </source>
</evidence>
<protein>
    <recommendedName>
        <fullName evidence="2">PLD phosphodiesterase domain-containing protein</fullName>
    </recommendedName>
</protein>
<dbReference type="GO" id="GO:0003824">
    <property type="term" value="F:catalytic activity"/>
    <property type="evidence" value="ECO:0007669"/>
    <property type="project" value="InterPro"/>
</dbReference>
<gene>
    <name evidence="3" type="ORF">A2370_01595</name>
</gene>
<proteinExistence type="predicted"/>
<dbReference type="GO" id="GO:0006793">
    <property type="term" value="P:phosphorus metabolic process"/>
    <property type="evidence" value="ECO:0007669"/>
    <property type="project" value="UniProtKB-ARBA"/>
</dbReference>
<dbReference type="Gene3D" id="2.120.10.80">
    <property type="entry name" value="Kelch-type beta propeller"/>
    <property type="match status" value="2"/>
</dbReference>